<dbReference type="SMART" id="SM00857">
    <property type="entry name" value="Resolvase"/>
    <property type="match status" value="1"/>
</dbReference>
<evidence type="ECO:0000256" key="1">
    <source>
        <dbReference type="ARBA" id="ARBA00009913"/>
    </source>
</evidence>
<dbReference type="AlphaFoldDB" id="A0A1J6WTI5"/>
<reference evidence="8 9" key="1">
    <citation type="submission" date="2016-09" db="EMBL/GenBank/DDBJ databases">
        <title>Bacillus aquimaris SAMM genome sequence reveals colonization and biosurfactant production capacities.</title>
        <authorList>
            <person name="Waghmode S.R."/>
            <person name="Suryavanshi M.V."/>
        </authorList>
    </citation>
    <scope>NUCLEOTIDE SEQUENCE [LARGE SCALE GENOMIC DNA]</scope>
    <source>
        <strain evidence="8 9">SAMM</strain>
    </source>
</reference>
<evidence type="ECO:0000256" key="5">
    <source>
        <dbReference type="PIRSR" id="PIRSR606118-50"/>
    </source>
</evidence>
<evidence type="ECO:0000256" key="2">
    <source>
        <dbReference type="ARBA" id="ARBA00022908"/>
    </source>
</evidence>
<dbReference type="InterPro" id="IPR050639">
    <property type="entry name" value="SSR_resolvase"/>
</dbReference>
<dbReference type="Proteomes" id="UP000182062">
    <property type="component" value="Unassembled WGS sequence"/>
</dbReference>
<dbReference type="SUPFAM" id="SSF46689">
    <property type="entry name" value="Homeodomain-like"/>
    <property type="match status" value="1"/>
</dbReference>
<accession>A0A1J6WTI5</accession>
<dbReference type="PANTHER" id="PTHR30461:SF26">
    <property type="entry name" value="RESOLVASE HOMOLOG YNEB"/>
    <property type="match status" value="1"/>
</dbReference>
<dbReference type="Pfam" id="PF00239">
    <property type="entry name" value="Resolvase"/>
    <property type="match status" value="1"/>
</dbReference>
<evidence type="ECO:0000256" key="4">
    <source>
        <dbReference type="ARBA" id="ARBA00023172"/>
    </source>
</evidence>
<dbReference type="InterPro" id="IPR036162">
    <property type="entry name" value="Resolvase-like_N_sf"/>
</dbReference>
<dbReference type="OrthoDB" id="9797501at2"/>
<dbReference type="PROSITE" id="PS00397">
    <property type="entry name" value="RECOMBINASES_1"/>
    <property type="match status" value="1"/>
</dbReference>
<dbReference type="GO" id="GO:0015074">
    <property type="term" value="P:DNA integration"/>
    <property type="evidence" value="ECO:0007669"/>
    <property type="project" value="UniProtKB-KW"/>
</dbReference>
<organism evidence="8 9">
    <name type="scientific">Rossellomorea aquimaris</name>
    <dbReference type="NCBI Taxonomy" id="189382"/>
    <lineage>
        <taxon>Bacteria</taxon>
        <taxon>Bacillati</taxon>
        <taxon>Bacillota</taxon>
        <taxon>Bacilli</taxon>
        <taxon>Bacillales</taxon>
        <taxon>Bacillaceae</taxon>
        <taxon>Rossellomorea</taxon>
    </lineage>
</organism>
<dbReference type="Gene3D" id="3.40.50.1390">
    <property type="entry name" value="Resolvase, N-terminal catalytic domain"/>
    <property type="match status" value="1"/>
</dbReference>
<keyword evidence="2" id="KW-0229">DNA integration</keyword>
<dbReference type="InterPro" id="IPR006119">
    <property type="entry name" value="Resolv_N"/>
</dbReference>
<protein>
    <submittedName>
        <fullName evidence="8">Integrase</fullName>
    </submittedName>
</protein>
<dbReference type="InterPro" id="IPR006118">
    <property type="entry name" value="Recombinase_CS"/>
</dbReference>
<evidence type="ECO:0000313" key="8">
    <source>
        <dbReference type="EMBL" id="OIU71199.1"/>
    </source>
</evidence>
<evidence type="ECO:0000256" key="3">
    <source>
        <dbReference type="ARBA" id="ARBA00023125"/>
    </source>
</evidence>
<dbReference type="GO" id="GO:0003677">
    <property type="term" value="F:DNA binding"/>
    <property type="evidence" value="ECO:0007669"/>
    <property type="project" value="UniProtKB-KW"/>
</dbReference>
<dbReference type="EMBL" id="MINN01000085">
    <property type="protein sequence ID" value="OIU71199.1"/>
    <property type="molecule type" value="Genomic_DNA"/>
</dbReference>
<gene>
    <name evidence="8" type="ORF">BHE18_09160</name>
</gene>
<feature type="active site" description="O-(5'-phospho-DNA)-serine intermediate" evidence="5 6">
    <location>
        <position position="11"/>
    </location>
</feature>
<name>A0A1J6WTI5_9BACI</name>
<dbReference type="InterPro" id="IPR009057">
    <property type="entry name" value="Homeodomain-like_sf"/>
</dbReference>
<dbReference type="SUPFAM" id="SSF53041">
    <property type="entry name" value="Resolvase-like"/>
    <property type="match status" value="1"/>
</dbReference>
<keyword evidence="4" id="KW-0233">DNA recombination</keyword>
<proteinExistence type="inferred from homology"/>
<dbReference type="PROSITE" id="PS00398">
    <property type="entry name" value="RECOMBINASES_2"/>
    <property type="match status" value="1"/>
</dbReference>
<keyword evidence="9" id="KW-1185">Reference proteome</keyword>
<evidence type="ECO:0000313" key="9">
    <source>
        <dbReference type="Proteomes" id="UP000182062"/>
    </source>
</evidence>
<feature type="domain" description="Resolvase/invertase-type recombinase catalytic" evidence="7">
    <location>
        <begin position="3"/>
        <end position="136"/>
    </location>
</feature>
<evidence type="ECO:0000256" key="6">
    <source>
        <dbReference type="PROSITE-ProRule" id="PRU10137"/>
    </source>
</evidence>
<comment type="similarity">
    <text evidence="1">Belongs to the site-specific recombinase resolvase family.</text>
</comment>
<comment type="caution">
    <text evidence="8">The sequence shown here is derived from an EMBL/GenBank/DDBJ whole genome shotgun (WGS) entry which is preliminary data.</text>
</comment>
<dbReference type="CDD" id="cd03768">
    <property type="entry name" value="SR_ResInv"/>
    <property type="match status" value="1"/>
</dbReference>
<dbReference type="GO" id="GO:0000150">
    <property type="term" value="F:DNA strand exchange activity"/>
    <property type="evidence" value="ECO:0007669"/>
    <property type="project" value="InterPro"/>
</dbReference>
<dbReference type="RefSeq" id="WP_071618585.1">
    <property type="nucleotide sequence ID" value="NZ_MINN01000085.1"/>
</dbReference>
<dbReference type="PANTHER" id="PTHR30461">
    <property type="entry name" value="DNA-INVERTASE FROM LAMBDOID PROPHAGE"/>
    <property type="match status" value="1"/>
</dbReference>
<dbReference type="PROSITE" id="PS51736">
    <property type="entry name" value="RECOMBINASES_3"/>
    <property type="match status" value="1"/>
</dbReference>
<keyword evidence="3" id="KW-0238">DNA-binding</keyword>
<sequence length="193" mass="21392">MGKQYGYARVSTVEQSLEAQIKALQEAGVSEIYKDKATGKNTKREGLQALLSILHAGDTLVITKLDRIARNVKEGIQLIDELAEKGIKLHVLNMGLFDGTATSKLLRNILLSVAEWEREMILERQREGIAIAKAQGKYKGKPKKYTDKNPALVHALDLFANRSTNGKTVKEICEITKVSRASLYNIAKDKGIL</sequence>
<evidence type="ECO:0000259" key="7">
    <source>
        <dbReference type="PROSITE" id="PS51736"/>
    </source>
</evidence>